<proteinExistence type="predicted"/>
<dbReference type="SUPFAM" id="SSF51430">
    <property type="entry name" value="NAD(P)-linked oxidoreductase"/>
    <property type="match status" value="1"/>
</dbReference>
<keyword evidence="1" id="KW-0560">Oxidoreductase</keyword>
<dbReference type="Gene3D" id="3.20.20.100">
    <property type="entry name" value="NADP-dependent oxidoreductase domain"/>
    <property type="match status" value="1"/>
</dbReference>
<dbReference type="PANTHER" id="PTHR43625">
    <property type="entry name" value="AFLATOXIN B1 ALDEHYDE REDUCTASE"/>
    <property type="match status" value="1"/>
</dbReference>
<dbReference type="Proteomes" id="UP000799537">
    <property type="component" value="Unassembled WGS sequence"/>
</dbReference>
<dbReference type="CDD" id="cd19077">
    <property type="entry name" value="AKR_AKR8A1-2"/>
    <property type="match status" value="1"/>
</dbReference>
<gene>
    <name evidence="3" type="ORF">M409DRAFT_70802</name>
</gene>
<sequence length="317" mass="34040">MPSPTLLSRPIHHTGYGLMGLTWTPTPPEIPIAIAAMKAAVDNGANFWNGGIIYGSPTYNSLHLLRAYFDKYPGDAAKIIVRRPSSRKKSTPLSILGGTKSIDIYETARVDPTLPIETVMSTLTPLKKSGKIGGIGLSECSAATINRAAKVGQIDVVEVEASLWSTEIFTNGVAAACAQHGIIVAAYSPLGKGFLTGKVVAPSEFEEGDHRKHMPRFQPGVKGLAERKGVQPSQLALAWVRAQGRKGDNPVMVPIPGSTSVERIRENLAAVELTDGEVEELDALVKEHTITGGRYPEQFAKLCFGDSVTLEEWNKKG</sequence>
<dbReference type="InterPro" id="IPR036812">
    <property type="entry name" value="NAD(P)_OxRdtase_dom_sf"/>
</dbReference>
<dbReference type="InterPro" id="IPR023210">
    <property type="entry name" value="NADP_OxRdtase_dom"/>
</dbReference>
<feature type="domain" description="NADP-dependent oxidoreductase" evidence="2">
    <location>
        <begin position="98"/>
        <end position="285"/>
    </location>
</feature>
<dbReference type="GO" id="GO:0005737">
    <property type="term" value="C:cytoplasm"/>
    <property type="evidence" value="ECO:0007669"/>
    <property type="project" value="TreeGrafter"/>
</dbReference>
<dbReference type="GeneID" id="54572174"/>
<accession>A0A6A6C0E4</accession>
<evidence type="ECO:0000313" key="4">
    <source>
        <dbReference type="Proteomes" id="UP000799537"/>
    </source>
</evidence>
<dbReference type="RefSeq" id="XP_033660627.1">
    <property type="nucleotide sequence ID" value="XM_033818902.1"/>
</dbReference>
<dbReference type="InterPro" id="IPR050791">
    <property type="entry name" value="Aldo-Keto_reductase"/>
</dbReference>
<dbReference type="GO" id="GO:0016491">
    <property type="term" value="F:oxidoreductase activity"/>
    <property type="evidence" value="ECO:0007669"/>
    <property type="project" value="UniProtKB-KW"/>
</dbReference>
<evidence type="ECO:0000313" key="3">
    <source>
        <dbReference type="EMBL" id="KAF2159738.1"/>
    </source>
</evidence>
<dbReference type="Pfam" id="PF00248">
    <property type="entry name" value="Aldo_ket_red"/>
    <property type="match status" value="1"/>
</dbReference>
<dbReference type="PANTHER" id="PTHR43625:SF78">
    <property type="entry name" value="PYRIDOXAL REDUCTASE-RELATED"/>
    <property type="match status" value="1"/>
</dbReference>
<dbReference type="AlphaFoldDB" id="A0A6A6C0E4"/>
<dbReference type="EMBL" id="ML993633">
    <property type="protein sequence ID" value="KAF2159738.1"/>
    <property type="molecule type" value="Genomic_DNA"/>
</dbReference>
<evidence type="ECO:0000259" key="2">
    <source>
        <dbReference type="Pfam" id="PF00248"/>
    </source>
</evidence>
<reference evidence="3" key="1">
    <citation type="journal article" date="2020" name="Stud. Mycol.">
        <title>101 Dothideomycetes genomes: a test case for predicting lifestyles and emergence of pathogens.</title>
        <authorList>
            <person name="Haridas S."/>
            <person name="Albert R."/>
            <person name="Binder M."/>
            <person name="Bloem J."/>
            <person name="Labutti K."/>
            <person name="Salamov A."/>
            <person name="Andreopoulos B."/>
            <person name="Baker S."/>
            <person name="Barry K."/>
            <person name="Bills G."/>
            <person name="Bluhm B."/>
            <person name="Cannon C."/>
            <person name="Castanera R."/>
            <person name="Culley D."/>
            <person name="Daum C."/>
            <person name="Ezra D."/>
            <person name="Gonzalez J."/>
            <person name="Henrissat B."/>
            <person name="Kuo A."/>
            <person name="Liang C."/>
            <person name="Lipzen A."/>
            <person name="Lutzoni F."/>
            <person name="Magnuson J."/>
            <person name="Mondo S."/>
            <person name="Nolan M."/>
            <person name="Ohm R."/>
            <person name="Pangilinan J."/>
            <person name="Park H.-J."/>
            <person name="Ramirez L."/>
            <person name="Alfaro M."/>
            <person name="Sun H."/>
            <person name="Tritt A."/>
            <person name="Yoshinaga Y."/>
            <person name="Zwiers L.-H."/>
            <person name="Turgeon B."/>
            <person name="Goodwin S."/>
            <person name="Spatafora J."/>
            <person name="Crous P."/>
            <person name="Grigoriev I."/>
        </authorList>
    </citation>
    <scope>NUCLEOTIDE SEQUENCE</scope>
    <source>
        <strain evidence="3">ATCC 36951</strain>
    </source>
</reference>
<organism evidence="3 4">
    <name type="scientific">Zasmidium cellare ATCC 36951</name>
    <dbReference type="NCBI Taxonomy" id="1080233"/>
    <lineage>
        <taxon>Eukaryota</taxon>
        <taxon>Fungi</taxon>
        <taxon>Dikarya</taxon>
        <taxon>Ascomycota</taxon>
        <taxon>Pezizomycotina</taxon>
        <taxon>Dothideomycetes</taxon>
        <taxon>Dothideomycetidae</taxon>
        <taxon>Mycosphaerellales</taxon>
        <taxon>Mycosphaerellaceae</taxon>
        <taxon>Zasmidium</taxon>
    </lineage>
</organism>
<keyword evidence="4" id="KW-1185">Reference proteome</keyword>
<protein>
    <recommendedName>
        <fullName evidence="2">NADP-dependent oxidoreductase domain-containing protein</fullName>
    </recommendedName>
</protein>
<evidence type="ECO:0000256" key="1">
    <source>
        <dbReference type="ARBA" id="ARBA00023002"/>
    </source>
</evidence>
<name>A0A6A6C0E4_ZASCE</name>
<dbReference type="OrthoDB" id="37537at2759"/>